<dbReference type="OrthoDB" id="9802805at2"/>
<evidence type="ECO:0000256" key="3">
    <source>
        <dbReference type="ARBA" id="ARBA00022723"/>
    </source>
</evidence>
<accession>A0A543J3N6</accession>
<dbReference type="PROSITE" id="PS51462">
    <property type="entry name" value="NUDIX"/>
    <property type="match status" value="1"/>
</dbReference>
<organism evidence="9 10">
    <name type="scientific">Thermopolyspora flexuosa</name>
    <dbReference type="NCBI Taxonomy" id="103836"/>
    <lineage>
        <taxon>Bacteria</taxon>
        <taxon>Bacillati</taxon>
        <taxon>Actinomycetota</taxon>
        <taxon>Actinomycetes</taxon>
        <taxon>Streptosporangiales</taxon>
        <taxon>Streptosporangiaceae</taxon>
        <taxon>Thermopolyspora</taxon>
    </lineage>
</organism>
<evidence type="ECO:0000259" key="8">
    <source>
        <dbReference type="PROSITE" id="PS51462"/>
    </source>
</evidence>
<feature type="domain" description="Nudix hydrolase" evidence="8">
    <location>
        <begin position="87"/>
        <end position="227"/>
    </location>
</feature>
<comment type="caution">
    <text evidence="9">The sequence shown here is derived from an EMBL/GenBank/DDBJ whole genome shotgun (WGS) entry which is preliminary data.</text>
</comment>
<evidence type="ECO:0000256" key="2">
    <source>
        <dbReference type="ARBA" id="ARBA00001946"/>
    </source>
</evidence>
<evidence type="ECO:0000313" key="10">
    <source>
        <dbReference type="Proteomes" id="UP000319213"/>
    </source>
</evidence>
<name>A0A543J3N6_9ACTN</name>
<dbReference type="AlphaFoldDB" id="A0A543J3N6"/>
<dbReference type="Pfam" id="PF00293">
    <property type="entry name" value="NUDIX"/>
    <property type="match status" value="1"/>
</dbReference>
<dbReference type="InterPro" id="IPR015797">
    <property type="entry name" value="NUDIX_hydrolase-like_dom_sf"/>
</dbReference>
<comment type="cofactor">
    <cofactor evidence="1">
        <name>Mn(2+)</name>
        <dbReference type="ChEBI" id="CHEBI:29035"/>
    </cofactor>
</comment>
<dbReference type="EMBL" id="VFPQ01000001">
    <property type="protein sequence ID" value="TQM77430.1"/>
    <property type="molecule type" value="Genomic_DNA"/>
</dbReference>
<sequence>MTDVNASIPAPGRCPRHPRVGPGASCSGAPGAGAAVPYGAAAPAPDGAYPPATAPGGPGGVPYWLRELARRAANFPVPAELRPPATGGRPAAVLLLFGEGPQGTDVLLIQRSARGRVHAGQPAFPGGGVDPEDDGPIAAALREAQEETGLDPSGVTVVGTMPEVYVARSANRVTPVLGWWHTPCAVHPAAPDEVDAVERVPIAELVDPRNRLRLRGPSGYIGPAFRVRGLLVWGFTGRLLSGVLAAAGFERPWDRSRIEDLPPDALDLATR</sequence>
<dbReference type="CDD" id="cd03426">
    <property type="entry name" value="NUDIX_CoAse_Nudt7"/>
    <property type="match status" value="1"/>
</dbReference>
<keyword evidence="6" id="KW-0464">Manganese</keyword>
<dbReference type="InterPro" id="IPR000086">
    <property type="entry name" value="NUDIX_hydrolase_dom"/>
</dbReference>
<keyword evidence="4" id="KW-0378">Hydrolase</keyword>
<evidence type="ECO:0000256" key="4">
    <source>
        <dbReference type="ARBA" id="ARBA00022801"/>
    </source>
</evidence>
<dbReference type="Gene3D" id="3.90.79.10">
    <property type="entry name" value="Nucleoside Triphosphate Pyrophosphohydrolase"/>
    <property type="match status" value="1"/>
</dbReference>
<dbReference type="InterPro" id="IPR045121">
    <property type="entry name" value="CoAse"/>
</dbReference>
<evidence type="ECO:0000256" key="5">
    <source>
        <dbReference type="ARBA" id="ARBA00022842"/>
    </source>
</evidence>
<evidence type="ECO:0000256" key="6">
    <source>
        <dbReference type="ARBA" id="ARBA00023211"/>
    </source>
</evidence>
<protein>
    <submittedName>
        <fullName evidence="9">8-oxo-dGTP pyrophosphatase MutT (NUDIX family)</fullName>
    </submittedName>
</protein>
<keyword evidence="5" id="KW-0460">Magnesium</keyword>
<keyword evidence="3" id="KW-0479">Metal-binding</keyword>
<evidence type="ECO:0000256" key="1">
    <source>
        <dbReference type="ARBA" id="ARBA00001936"/>
    </source>
</evidence>
<comment type="cofactor">
    <cofactor evidence="2">
        <name>Mg(2+)</name>
        <dbReference type="ChEBI" id="CHEBI:18420"/>
    </cofactor>
</comment>
<evidence type="ECO:0000256" key="7">
    <source>
        <dbReference type="SAM" id="MobiDB-lite"/>
    </source>
</evidence>
<proteinExistence type="predicted"/>
<dbReference type="GO" id="GO:0046872">
    <property type="term" value="F:metal ion binding"/>
    <property type="evidence" value="ECO:0007669"/>
    <property type="project" value="UniProtKB-KW"/>
</dbReference>
<evidence type="ECO:0000313" key="9">
    <source>
        <dbReference type="EMBL" id="TQM77430.1"/>
    </source>
</evidence>
<feature type="region of interest" description="Disordered" evidence="7">
    <location>
        <begin position="1"/>
        <end position="26"/>
    </location>
</feature>
<dbReference type="GO" id="GO:0010945">
    <property type="term" value="F:coenzyme A diphosphatase activity"/>
    <property type="evidence" value="ECO:0007669"/>
    <property type="project" value="InterPro"/>
</dbReference>
<dbReference type="PANTHER" id="PTHR12992">
    <property type="entry name" value="NUDIX HYDROLASE"/>
    <property type="match status" value="1"/>
</dbReference>
<keyword evidence="10" id="KW-1185">Reference proteome</keyword>
<reference evidence="9 10" key="1">
    <citation type="submission" date="2019-06" db="EMBL/GenBank/DDBJ databases">
        <title>Sequencing the genomes of 1000 actinobacteria strains.</title>
        <authorList>
            <person name="Klenk H.-P."/>
        </authorList>
    </citation>
    <scope>NUCLEOTIDE SEQUENCE [LARGE SCALE GENOMIC DNA]</scope>
    <source>
        <strain evidence="9 10">DSM 43186</strain>
    </source>
</reference>
<dbReference type="PANTHER" id="PTHR12992:SF11">
    <property type="entry name" value="MITOCHONDRIAL COENZYME A DIPHOSPHATASE NUDT8"/>
    <property type="match status" value="1"/>
</dbReference>
<dbReference type="Proteomes" id="UP000319213">
    <property type="component" value="Unassembled WGS sequence"/>
</dbReference>
<dbReference type="SUPFAM" id="SSF55811">
    <property type="entry name" value="Nudix"/>
    <property type="match status" value="1"/>
</dbReference>
<gene>
    <name evidence="9" type="ORF">FHX40_4193</name>
</gene>